<keyword evidence="2" id="KW-1185">Reference proteome</keyword>
<reference evidence="1" key="1">
    <citation type="submission" date="2022-08" db="EMBL/GenBank/DDBJ databases">
        <title>Microvirga terrae sp. nov., isolated from soil.</title>
        <authorList>
            <person name="Kim K.H."/>
            <person name="Seo Y.L."/>
            <person name="Kim J.M."/>
            <person name="Lee J.K."/>
            <person name="Han D.M."/>
            <person name="Jeon C.O."/>
        </authorList>
    </citation>
    <scope>NUCLEOTIDE SEQUENCE</scope>
    <source>
        <strain evidence="1">R24</strain>
    </source>
</reference>
<evidence type="ECO:0000313" key="1">
    <source>
        <dbReference type="EMBL" id="UVF21427.1"/>
    </source>
</evidence>
<protein>
    <submittedName>
        <fullName evidence="1">Uncharacterized protein</fullName>
    </submittedName>
</protein>
<accession>A0ABY5S068</accession>
<name>A0ABY5S068_9HYPH</name>
<organism evidence="1 2">
    <name type="scientific">Microvirga terrae</name>
    <dbReference type="NCBI Taxonomy" id="2740529"/>
    <lineage>
        <taxon>Bacteria</taxon>
        <taxon>Pseudomonadati</taxon>
        <taxon>Pseudomonadota</taxon>
        <taxon>Alphaproteobacteria</taxon>
        <taxon>Hyphomicrobiales</taxon>
        <taxon>Methylobacteriaceae</taxon>
        <taxon>Microvirga</taxon>
    </lineage>
</organism>
<proteinExistence type="predicted"/>
<dbReference type="RefSeq" id="WP_173946550.1">
    <property type="nucleotide sequence ID" value="NZ_CP102845.1"/>
</dbReference>
<sequence length="59" mass="7342">MDRCTRYWARYMDAMALSRQARDPAERRALIRQAYIWLQRYFEAEERELARRYIVAAQR</sequence>
<gene>
    <name evidence="1" type="ORF">HPT29_010045</name>
</gene>
<dbReference type="EMBL" id="CP102845">
    <property type="protein sequence ID" value="UVF21427.1"/>
    <property type="molecule type" value="Genomic_DNA"/>
</dbReference>
<dbReference type="Proteomes" id="UP001017257">
    <property type="component" value="Chromosome"/>
</dbReference>
<evidence type="ECO:0000313" key="2">
    <source>
        <dbReference type="Proteomes" id="UP001017257"/>
    </source>
</evidence>